<dbReference type="EMBL" id="QEAN01000008">
    <property type="protein sequence ID" value="TPX54172.1"/>
    <property type="molecule type" value="Genomic_DNA"/>
</dbReference>
<proteinExistence type="predicted"/>
<accession>A0A507DSE3</accession>
<keyword evidence="2" id="KW-1185">Reference proteome</keyword>
<reference evidence="1 2" key="1">
    <citation type="journal article" date="2019" name="Sci. Rep.">
        <title>Comparative genomics of chytrid fungi reveal insights into the obligate biotrophic and pathogenic lifestyle of Synchytrium endobioticum.</title>
        <authorList>
            <person name="van de Vossenberg B.T.L.H."/>
            <person name="Warris S."/>
            <person name="Nguyen H.D.T."/>
            <person name="van Gent-Pelzer M.P.E."/>
            <person name="Joly D.L."/>
            <person name="van de Geest H.C."/>
            <person name="Bonants P.J.M."/>
            <person name="Smith D.S."/>
            <person name="Levesque C.A."/>
            <person name="van der Lee T.A.J."/>
        </authorList>
    </citation>
    <scope>NUCLEOTIDE SEQUENCE [LARGE SCALE GENOMIC DNA]</scope>
    <source>
        <strain evidence="1 2">MB42</strain>
    </source>
</reference>
<evidence type="ECO:0000313" key="2">
    <source>
        <dbReference type="Proteomes" id="UP000317494"/>
    </source>
</evidence>
<dbReference type="VEuPathDB" id="FungiDB:SeMB42_g00404"/>
<comment type="caution">
    <text evidence="1">The sequence shown here is derived from an EMBL/GenBank/DDBJ whole genome shotgun (WGS) entry which is preliminary data.</text>
</comment>
<name>A0A507DSE3_9FUNG</name>
<sequence>MSLIIYHETAAATMCTSSTTRTQLYINLRSSISTRLQHEPHNIVRMDPHLRNADLTLLGGLRNLGVIRIQYFK</sequence>
<evidence type="ECO:0000313" key="1">
    <source>
        <dbReference type="EMBL" id="TPX54172.1"/>
    </source>
</evidence>
<organism evidence="1 2">
    <name type="scientific">Synchytrium endobioticum</name>
    <dbReference type="NCBI Taxonomy" id="286115"/>
    <lineage>
        <taxon>Eukaryota</taxon>
        <taxon>Fungi</taxon>
        <taxon>Fungi incertae sedis</taxon>
        <taxon>Chytridiomycota</taxon>
        <taxon>Chytridiomycota incertae sedis</taxon>
        <taxon>Chytridiomycetes</taxon>
        <taxon>Synchytriales</taxon>
        <taxon>Synchytriaceae</taxon>
        <taxon>Synchytrium</taxon>
    </lineage>
</organism>
<protein>
    <submittedName>
        <fullName evidence="1">Uncharacterized protein</fullName>
    </submittedName>
</protein>
<dbReference type="Proteomes" id="UP000317494">
    <property type="component" value="Unassembled WGS sequence"/>
</dbReference>
<dbReference type="AlphaFoldDB" id="A0A507DSE3"/>
<gene>
    <name evidence="1" type="ORF">SeMB42_g00404</name>
</gene>